<evidence type="ECO:0000313" key="2">
    <source>
        <dbReference type="Proteomes" id="UP000031036"/>
    </source>
</evidence>
<accession>A0A0B2V5E9</accession>
<dbReference type="OrthoDB" id="10569406at2759"/>
<comment type="caution">
    <text evidence="1">The sequence shown here is derived from an EMBL/GenBank/DDBJ whole genome shotgun (WGS) entry which is preliminary data.</text>
</comment>
<protein>
    <submittedName>
        <fullName evidence="1">Uncharacterized protein</fullName>
    </submittedName>
</protein>
<dbReference type="AlphaFoldDB" id="A0A0B2V5E9"/>
<reference evidence="1 2" key="1">
    <citation type="submission" date="2014-11" db="EMBL/GenBank/DDBJ databases">
        <title>Genetic blueprint of the zoonotic pathogen Toxocara canis.</title>
        <authorList>
            <person name="Zhu X.-Q."/>
            <person name="Korhonen P.K."/>
            <person name="Cai H."/>
            <person name="Young N.D."/>
            <person name="Nejsum P."/>
            <person name="von Samson-Himmelstjerna G."/>
            <person name="Boag P.R."/>
            <person name="Tan P."/>
            <person name="Li Q."/>
            <person name="Min J."/>
            <person name="Yang Y."/>
            <person name="Wang X."/>
            <person name="Fang X."/>
            <person name="Hall R.S."/>
            <person name="Hofmann A."/>
            <person name="Sternberg P.W."/>
            <person name="Jex A.R."/>
            <person name="Gasser R.B."/>
        </authorList>
    </citation>
    <scope>NUCLEOTIDE SEQUENCE [LARGE SCALE GENOMIC DNA]</scope>
    <source>
        <strain evidence="1">PN_DK_2014</strain>
    </source>
</reference>
<gene>
    <name evidence="1" type="ORF">Tcan_01839</name>
</gene>
<proteinExistence type="predicted"/>
<sequence length="133" mass="15062">MCRPRWVGDSMVHTITPGRRHFEVGDAVSAKGYRGAENTWMSAPLYAKRVTRPILCVVENLFGFGISLRPRECTPTLNHLLHVFNLPLFDLEADTTNPAPASPPPEIVLRRPTRICSSPRQLHMDPERKAYRS</sequence>
<dbReference type="EMBL" id="JPKZ01002480">
    <property type="protein sequence ID" value="KHN76687.1"/>
    <property type="molecule type" value="Genomic_DNA"/>
</dbReference>
<dbReference type="Proteomes" id="UP000031036">
    <property type="component" value="Unassembled WGS sequence"/>
</dbReference>
<organism evidence="1 2">
    <name type="scientific">Toxocara canis</name>
    <name type="common">Canine roundworm</name>
    <dbReference type="NCBI Taxonomy" id="6265"/>
    <lineage>
        <taxon>Eukaryota</taxon>
        <taxon>Metazoa</taxon>
        <taxon>Ecdysozoa</taxon>
        <taxon>Nematoda</taxon>
        <taxon>Chromadorea</taxon>
        <taxon>Rhabditida</taxon>
        <taxon>Spirurina</taxon>
        <taxon>Ascaridomorpha</taxon>
        <taxon>Ascaridoidea</taxon>
        <taxon>Toxocaridae</taxon>
        <taxon>Toxocara</taxon>
    </lineage>
</organism>
<keyword evidence="2" id="KW-1185">Reference proteome</keyword>
<evidence type="ECO:0000313" key="1">
    <source>
        <dbReference type="EMBL" id="KHN76687.1"/>
    </source>
</evidence>
<name>A0A0B2V5E9_TOXCA</name>